<accession>A0A388TD28</accession>
<dbReference type="AlphaFoldDB" id="A0A388TD28"/>
<protein>
    <submittedName>
        <fullName evidence="1">Uncharacterized protein</fullName>
    </submittedName>
</protein>
<evidence type="ECO:0000313" key="2">
    <source>
        <dbReference type="Proteomes" id="UP000269352"/>
    </source>
</evidence>
<evidence type="ECO:0000313" key="1">
    <source>
        <dbReference type="EMBL" id="GBR74429.1"/>
    </source>
</evidence>
<keyword evidence="2" id="KW-1185">Reference proteome</keyword>
<sequence length="91" mass="10114">MLPPTPSQVLLFTARFGIESSLTSEAKLSETHKPAKLATCEELNKATAWPTLSETHKPAKLATCEELNKATISRELHFFRSADAQQIENNF</sequence>
<organism evidence="1 2">
    <name type="scientific">Termititenax aidoneus</name>
    <dbReference type="NCBI Taxonomy" id="2218524"/>
    <lineage>
        <taxon>Bacteria</taxon>
        <taxon>Bacillati</taxon>
        <taxon>Candidatus Margulisiibacteriota</taxon>
        <taxon>Candidatus Termititenacia</taxon>
        <taxon>Candidatus Termititenacales</taxon>
        <taxon>Candidatus Termititenacaceae</taxon>
        <taxon>Candidatus Termititenax</taxon>
    </lineage>
</organism>
<name>A0A388TD28_TERA1</name>
<dbReference type="EMBL" id="BGZN01000045">
    <property type="protein sequence ID" value="GBR74429.1"/>
    <property type="molecule type" value="Genomic_DNA"/>
</dbReference>
<proteinExistence type="predicted"/>
<gene>
    <name evidence="1" type="ORF">NO1_1604</name>
</gene>
<dbReference type="Proteomes" id="UP000269352">
    <property type="component" value="Unassembled WGS sequence"/>
</dbReference>
<reference evidence="1 2" key="1">
    <citation type="journal article" date="2019" name="ISME J.">
        <title>Genome analyses of uncultured TG2/ZB3 bacteria in 'Margulisbacteria' specifically attached to ectosymbiotic spirochetes of protists in the termite gut.</title>
        <authorList>
            <person name="Utami Y.D."/>
            <person name="Kuwahara H."/>
            <person name="Igai K."/>
            <person name="Murakami T."/>
            <person name="Sugaya K."/>
            <person name="Morikawa T."/>
            <person name="Nagura Y."/>
            <person name="Yuki M."/>
            <person name="Deevong P."/>
            <person name="Inoue T."/>
            <person name="Kihara K."/>
            <person name="Lo N."/>
            <person name="Yamada A."/>
            <person name="Ohkuma M."/>
            <person name="Hongoh Y."/>
        </authorList>
    </citation>
    <scope>NUCLEOTIDE SEQUENCE [LARGE SCALE GENOMIC DNA]</scope>
    <source>
        <strain evidence="1">NkOx7-01</strain>
    </source>
</reference>
<comment type="caution">
    <text evidence="1">The sequence shown here is derived from an EMBL/GenBank/DDBJ whole genome shotgun (WGS) entry which is preliminary data.</text>
</comment>